<dbReference type="Pfam" id="PF18803">
    <property type="entry name" value="CxC2"/>
    <property type="match status" value="1"/>
</dbReference>
<reference evidence="2 3" key="1">
    <citation type="journal article" date="2019" name="New Phytol.">
        <title>Comparative genomics reveals unique wood-decay strategies and fruiting body development in the Schizophyllaceae.</title>
        <authorList>
            <person name="Almasi E."/>
            <person name="Sahu N."/>
            <person name="Krizsan K."/>
            <person name="Balint B."/>
            <person name="Kovacs G.M."/>
            <person name="Kiss B."/>
            <person name="Cseklye J."/>
            <person name="Drula E."/>
            <person name="Henrissat B."/>
            <person name="Nagy I."/>
            <person name="Chovatia M."/>
            <person name="Adam C."/>
            <person name="LaButti K."/>
            <person name="Lipzen A."/>
            <person name="Riley R."/>
            <person name="Grigoriev I.V."/>
            <person name="Nagy L.G."/>
        </authorList>
    </citation>
    <scope>NUCLEOTIDE SEQUENCE [LARGE SCALE GENOMIC DNA]</scope>
    <source>
        <strain evidence="2 3">NL-1724</strain>
    </source>
</reference>
<name>A0A550C8Q4_9AGAR</name>
<dbReference type="AlphaFoldDB" id="A0A550C8Q4"/>
<dbReference type="OrthoDB" id="3235114at2759"/>
<feature type="domain" description="CxC2-like cysteine cluster KDZ transposase-associated" evidence="1">
    <location>
        <begin position="80"/>
        <end position="187"/>
    </location>
</feature>
<accession>A0A550C8Q4</accession>
<dbReference type="EMBL" id="VDMD01000018">
    <property type="protein sequence ID" value="TRM61182.1"/>
    <property type="molecule type" value="Genomic_DNA"/>
</dbReference>
<protein>
    <recommendedName>
        <fullName evidence="1">CxC2-like cysteine cluster KDZ transposase-associated domain-containing protein</fullName>
    </recommendedName>
</protein>
<evidence type="ECO:0000313" key="3">
    <source>
        <dbReference type="Proteomes" id="UP000320762"/>
    </source>
</evidence>
<organism evidence="2 3">
    <name type="scientific">Schizophyllum amplum</name>
    <dbReference type="NCBI Taxonomy" id="97359"/>
    <lineage>
        <taxon>Eukaryota</taxon>
        <taxon>Fungi</taxon>
        <taxon>Dikarya</taxon>
        <taxon>Basidiomycota</taxon>
        <taxon>Agaricomycotina</taxon>
        <taxon>Agaricomycetes</taxon>
        <taxon>Agaricomycetidae</taxon>
        <taxon>Agaricales</taxon>
        <taxon>Schizophyllaceae</taxon>
        <taxon>Schizophyllum</taxon>
    </lineage>
</organism>
<proteinExistence type="predicted"/>
<dbReference type="STRING" id="97359.A0A550C8Q4"/>
<gene>
    <name evidence="2" type="ORF">BD626DRAFT_406197</name>
</gene>
<evidence type="ECO:0000259" key="1">
    <source>
        <dbReference type="Pfam" id="PF18803"/>
    </source>
</evidence>
<feature type="non-terminal residue" evidence="2">
    <location>
        <position position="1"/>
    </location>
</feature>
<evidence type="ECO:0000313" key="2">
    <source>
        <dbReference type="EMBL" id="TRM61182.1"/>
    </source>
</evidence>
<dbReference type="InterPro" id="IPR041457">
    <property type="entry name" value="CxC2_KDZ-assoc"/>
</dbReference>
<dbReference type="Proteomes" id="UP000320762">
    <property type="component" value="Unassembled WGS sequence"/>
</dbReference>
<keyword evidence="3" id="KW-1185">Reference proteome</keyword>
<sequence>LADWIDKRSEYLDELLRQEGRGATRECYICGSADAYYRCRDQCMGHWMQCRACILKAHQLLPLHWLEWNSETKCMRRTSLKRLGLVVQLGHRPGHACLQFKAAHSDFTVIETNGVHIVRVNFCGCGEGAPETRQQLMRNGWWPGSVKDPQTCATMTCLRQYYKLNACSKVSVYEYYRSLERLTDDTGTISIVEKRRVFTTIVRQYEHLELLKRGGRGHVNDGIRMTPAGALVGVGVLGPARLG</sequence>
<comment type="caution">
    <text evidence="2">The sequence shown here is derived from an EMBL/GenBank/DDBJ whole genome shotgun (WGS) entry which is preliminary data.</text>
</comment>